<dbReference type="Proteomes" id="UP001158058">
    <property type="component" value="Unassembled WGS sequence"/>
</dbReference>
<protein>
    <submittedName>
        <fullName evidence="1">Transporter substrate-binding domain-containing protein</fullName>
    </submittedName>
</protein>
<organism evidence="1 2">
    <name type="scientific">Aquipseudomonas alcaligenes</name>
    <name type="common">Pseudomonas alcaligenes</name>
    <dbReference type="NCBI Taxonomy" id="43263"/>
    <lineage>
        <taxon>Bacteria</taxon>
        <taxon>Pseudomonadati</taxon>
        <taxon>Pseudomonadota</taxon>
        <taxon>Gammaproteobacteria</taxon>
        <taxon>Pseudomonadales</taxon>
        <taxon>Pseudomonadaceae</taxon>
        <taxon>Aquipseudomonas</taxon>
    </lineage>
</organism>
<dbReference type="PANTHER" id="PTHR38834">
    <property type="entry name" value="PERIPLASMIC SUBSTRATE BINDING PROTEIN FAMILY 3"/>
    <property type="match status" value="1"/>
</dbReference>
<gene>
    <name evidence="1" type="ORF">N7380_15115</name>
</gene>
<proteinExistence type="predicted"/>
<reference evidence="1" key="1">
    <citation type="submission" date="2022-09" db="EMBL/GenBank/DDBJ databases">
        <title>Intensive care unit water sources are persistently colonized with multi-drug resistant bacteria and are the site of extensive horizontal gene transfer of antibiotic resistance genes.</title>
        <authorList>
            <person name="Diorio-Toth L."/>
        </authorList>
    </citation>
    <scope>NUCLEOTIDE SEQUENCE</scope>
    <source>
        <strain evidence="1">GD04146</strain>
    </source>
</reference>
<evidence type="ECO:0000313" key="1">
    <source>
        <dbReference type="EMBL" id="MDH0143646.1"/>
    </source>
</evidence>
<sequence length="249" mass="27927">MFLMQMVFCLLAALLYVGGVAADEPLALHMPDAPPLTLYHDVRGHGMVGDITLAAIVLSGRTARIVDEPWARAQVNVASGQNQLIIPLSRTPEREQRYTWIVPIMPLERAFFSLDEPVSSFAQARQRYRRIGVGLGTAQVEILRREGFADEQIIQLKLGENPAILLERGRLDAWFTGIPEALYIWHKSAEQRRKLYQSPVLASTDLYLACSRICDPQIVEQLRAAVLQLEASGVSPRLRQAYLPALDRQ</sequence>
<dbReference type="AlphaFoldDB" id="A0AB73I0B3"/>
<dbReference type="EMBL" id="JAODZF010000009">
    <property type="protein sequence ID" value="MDH0143646.1"/>
    <property type="molecule type" value="Genomic_DNA"/>
</dbReference>
<dbReference type="Gene3D" id="3.40.190.10">
    <property type="entry name" value="Periplasmic binding protein-like II"/>
    <property type="match status" value="2"/>
</dbReference>
<dbReference type="PANTHER" id="PTHR38834:SF3">
    <property type="entry name" value="SOLUTE-BINDING PROTEIN FAMILY 3_N-TERMINAL DOMAIN-CONTAINING PROTEIN"/>
    <property type="match status" value="1"/>
</dbReference>
<accession>A0AB73I0B3</accession>
<evidence type="ECO:0000313" key="2">
    <source>
        <dbReference type="Proteomes" id="UP001158058"/>
    </source>
</evidence>
<dbReference type="SUPFAM" id="SSF53850">
    <property type="entry name" value="Periplasmic binding protein-like II"/>
    <property type="match status" value="1"/>
</dbReference>
<comment type="caution">
    <text evidence="1">The sequence shown here is derived from an EMBL/GenBank/DDBJ whole genome shotgun (WGS) entry which is preliminary data.</text>
</comment>
<name>A0AB73I0B3_AQUAC</name>